<feature type="domain" description="Nucleotidyl transferase" evidence="1">
    <location>
        <begin position="34"/>
        <end position="174"/>
    </location>
</feature>
<keyword evidence="3" id="KW-1185">Reference proteome</keyword>
<evidence type="ECO:0000313" key="2">
    <source>
        <dbReference type="EMBL" id="RLZ09866.1"/>
    </source>
</evidence>
<accession>A0A3L9MD13</accession>
<proteinExistence type="predicted"/>
<dbReference type="Pfam" id="PF00483">
    <property type="entry name" value="NTP_transferase"/>
    <property type="match status" value="1"/>
</dbReference>
<evidence type="ECO:0000259" key="1">
    <source>
        <dbReference type="Pfam" id="PF00483"/>
    </source>
</evidence>
<reference evidence="2 3" key="1">
    <citation type="submission" date="2018-10" db="EMBL/GenBank/DDBJ databases">
        <authorList>
            <person name="Chen X."/>
        </authorList>
    </citation>
    <scope>NUCLEOTIDE SEQUENCE [LARGE SCALE GENOMIC DNA]</scope>
    <source>
        <strain evidence="2 3">YIM 102668</strain>
    </source>
</reference>
<dbReference type="SUPFAM" id="SSF53448">
    <property type="entry name" value="Nucleotide-diphospho-sugar transferases"/>
    <property type="match status" value="1"/>
</dbReference>
<dbReference type="Gene3D" id="3.90.550.10">
    <property type="entry name" value="Spore Coat Polysaccharide Biosynthesis Protein SpsA, Chain A"/>
    <property type="match status" value="1"/>
</dbReference>
<dbReference type="AlphaFoldDB" id="A0A3L9MD13"/>
<protein>
    <submittedName>
        <fullName evidence="2">dTDP-glucose pyrophosphorylase</fullName>
    </submittedName>
</protein>
<dbReference type="Proteomes" id="UP000275348">
    <property type="component" value="Unassembled WGS sequence"/>
</dbReference>
<evidence type="ECO:0000313" key="3">
    <source>
        <dbReference type="Proteomes" id="UP000275348"/>
    </source>
</evidence>
<name>A0A3L9MD13_9FLAO</name>
<dbReference type="InterPro" id="IPR029044">
    <property type="entry name" value="Nucleotide-diphossugar_trans"/>
</dbReference>
<sequence>MVPHKKCLILQKENIKQENQFLDLKTTSNQLSLVILAGGMGSRYKGQKQIDPIGPNGESLMEYSIYDAMAVGIMHFVFVINQQFENETRKYFQKIIEAKGGSSEFVLQTTYTSVPRNYFDNIINRKKPWGTAHALLVAKNHLLNNFIVVNADDFYGKNSFLKAVSLHSEDKIAANQYGIVAYLLENTLSENGSVSRGICKIEKGILHDVIEHTNIFRYEDKIIFEDELISGVIDNNAPVSMNFWILNPSIFRFIEDKFELFMKSHSNDLKSEFFLPQVINELIHDNKVEVSASISSDQWFGMTYPGDKDVVKEEIYAKIQHGFYPRSLWY</sequence>
<dbReference type="OrthoDB" id="9779926at2"/>
<organism evidence="2 3">
    <name type="scientific">Faecalibacter macacae</name>
    <dbReference type="NCBI Taxonomy" id="1859289"/>
    <lineage>
        <taxon>Bacteria</taxon>
        <taxon>Pseudomonadati</taxon>
        <taxon>Bacteroidota</taxon>
        <taxon>Flavobacteriia</taxon>
        <taxon>Flavobacteriales</taxon>
        <taxon>Weeksellaceae</taxon>
        <taxon>Faecalibacter</taxon>
    </lineage>
</organism>
<dbReference type="InterPro" id="IPR005835">
    <property type="entry name" value="NTP_transferase_dom"/>
</dbReference>
<gene>
    <name evidence="2" type="ORF">EAH69_07375</name>
</gene>
<dbReference type="EMBL" id="RDOJ01000008">
    <property type="protein sequence ID" value="RLZ09866.1"/>
    <property type="molecule type" value="Genomic_DNA"/>
</dbReference>
<comment type="caution">
    <text evidence="2">The sequence shown here is derived from an EMBL/GenBank/DDBJ whole genome shotgun (WGS) entry which is preliminary data.</text>
</comment>